<comment type="cofactor">
    <cofactor evidence="1">
        <name>FMN</name>
        <dbReference type="ChEBI" id="CHEBI:58210"/>
    </cofactor>
</comment>
<evidence type="ECO:0000313" key="6">
    <source>
        <dbReference type="EMBL" id="ASP22508.1"/>
    </source>
</evidence>
<dbReference type="SUPFAM" id="SSF50475">
    <property type="entry name" value="FMN-binding split barrel"/>
    <property type="match status" value="1"/>
</dbReference>
<dbReference type="OrthoDB" id="9783347at2"/>
<dbReference type="AlphaFoldDB" id="A0A222E8Y7"/>
<dbReference type="GO" id="GO:0010181">
    <property type="term" value="F:FMN binding"/>
    <property type="evidence" value="ECO:0007669"/>
    <property type="project" value="InterPro"/>
</dbReference>
<evidence type="ECO:0000256" key="3">
    <source>
        <dbReference type="ARBA" id="ARBA00022643"/>
    </source>
</evidence>
<dbReference type="PANTHER" id="PTHR33798">
    <property type="entry name" value="FLAVOPROTEIN OXYGENASE"/>
    <property type="match status" value="1"/>
</dbReference>
<keyword evidence="3" id="KW-0288">FMN</keyword>
<keyword evidence="2" id="KW-0285">Flavoprotein</keyword>
<dbReference type="Gene3D" id="2.30.110.10">
    <property type="entry name" value="Electron Transport, Fmn-binding Protein, Chain A"/>
    <property type="match status" value="1"/>
</dbReference>
<evidence type="ECO:0000256" key="2">
    <source>
        <dbReference type="ARBA" id="ARBA00022630"/>
    </source>
</evidence>
<sequence>MTLKDGYHAFDFADLSAREAYKVMIGTIVPRPIAWVTTISPEGIVNAAPYSFFNCLSADPPILALGVENKPDRSFKDTAHNIRLTECFTVNIVDRANVAAMAKTAAGFGPEVDELEVAGLTAAPGDRVACPRIAEAPVAFECVRHLGIALSSAREIILGRIVRAHIREDIIDPTSFYSDHEKLDALGRMGGNGYAGTLDYFDWPTPSAEDLLNPDKTHVAVNQG</sequence>
<evidence type="ECO:0000256" key="4">
    <source>
        <dbReference type="ARBA" id="ARBA00038054"/>
    </source>
</evidence>
<dbReference type="GO" id="GO:0016646">
    <property type="term" value="F:oxidoreductase activity, acting on the CH-NH group of donors, NAD or NADP as acceptor"/>
    <property type="evidence" value="ECO:0007669"/>
    <property type="project" value="UniProtKB-ARBA"/>
</dbReference>
<proteinExistence type="inferred from homology"/>
<dbReference type="PANTHER" id="PTHR33798:SF5">
    <property type="entry name" value="FLAVIN REDUCTASE LIKE DOMAIN-CONTAINING PROTEIN"/>
    <property type="match status" value="1"/>
</dbReference>
<dbReference type="SMART" id="SM00903">
    <property type="entry name" value="Flavin_Reduct"/>
    <property type="match status" value="1"/>
</dbReference>
<protein>
    <submittedName>
        <fullName evidence="6">Flavin reductase like domain protein</fullName>
    </submittedName>
</protein>
<comment type="similarity">
    <text evidence="4">Belongs to the flavoredoxin family.</text>
</comment>
<dbReference type="InterPro" id="IPR012349">
    <property type="entry name" value="Split_barrel_FMN-bd"/>
</dbReference>
<dbReference type="InterPro" id="IPR002563">
    <property type="entry name" value="Flavin_Rdtase-like_dom"/>
</dbReference>
<name>A0A222E8Y7_9RHOB</name>
<dbReference type="Pfam" id="PF01613">
    <property type="entry name" value="Flavin_Reduct"/>
    <property type="match status" value="1"/>
</dbReference>
<evidence type="ECO:0000259" key="5">
    <source>
        <dbReference type="SMART" id="SM00903"/>
    </source>
</evidence>
<organism evidence="6 7">
    <name type="scientific">Antarctobacter heliothermus</name>
    <dbReference type="NCBI Taxonomy" id="74033"/>
    <lineage>
        <taxon>Bacteria</taxon>
        <taxon>Pseudomonadati</taxon>
        <taxon>Pseudomonadota</taxon>
        <taxon>Alphaproteobacteria</taxon>
        <taxon>Rhodobacterales</taxon>
        <taxon>Roseobacteraceae</taxon>
        <taxon>Antarctobacter</taxon>
    </lineage>
</organism>
<dbReference type="KEGG" id="aht:ANTHELSMS3_03889"/>
<dbReference type="Proteomes" id="UP000203589">
    <property type="component" value="Chromosome"/>
</dbReference>
<feature type="domain" description="Flavin reductase like" evidence="5">
    <location>
        <begin position="26"/>
        <end position="179"/>
    </location>
</feature>
<accession>A0A222E8Y7</accession>
<gene>
    <name evidence="6" type="ORF">ANTHELSMS3_03889</name>
</gene>
<dbReference type="EMBL" id="CP022540">
    <property type="protein sequence ID" value="ASP22508.1"/>
    <property type="molecule type" value="Genomic_DNA"/>
</dbReference>
<evidence type="ECO:0000256" key="1">
    <source>
        <dbReference type="ARBA" id="ARBA00001917"/>
    </source>
</evidence>
<reference evidence="6 7" key="1">
    <citation type="submission" date="2017-07" db="EMBL/GenBank/DDBJ databases">
        <title>Genome Sequence of Antarctobacter heliothermus Strain SMS3 Isolated from a culture of the Diatom Skeletonema marinoi.</title>
        <authorList>
            <person name="Topel M."/>
            <person name="Pinder M.I.M."/>
            <person name="Johansson O.N."/>
            <person name="Kourtchenko O."/>
            <person name="Godhe A."/>
            <person name="Clarke A.K."/>
        </authorList>
    </citation>
    <scope>NUCLEOTIDE SEQUENCE [LARGE SCALE GENOMIC DNA]</scope>
    <source>
        <strain evidence="6 7">SMS3</strain>
    </source>
</reference>
<keyword evidence="7" id="KW-1185">Reference proteome</keyword>
<dbReference type="RefSeq" id="WP_094036268.1">
    <property type="nucleotide sequence ID" value="NZ_CP022540.1"/>
</dbReference>
<evidence type="ECO:0000313" key="7">
    <source>
        <dbReference type="Proteomes" id="UP000203589"/>
    </source>
</evidence>